<organism evidence="1 2">
    <name type="scientific">Brachionus plicatilis</name>
    <name type="common">Marine rotifer</name>
    <name type="synonym">Brachionus muelleri</name>
    <dbReference type="NCBI Taxonomy" id="10195"/>
    <lineage>
        <taxon>Eukaryota</taxon>
        <taxon>Metazoa</taxon>
        <taxon>Spiralia</taxon>
        <taxon>Gnathifera</taxon>
        <taxon>Rotifera</taxon>
        <taxon>Eurotatoria</taxon>
        <taxon>Monogononta</taxon>
        <taxon>Pseudotrocha</taxon>
        <taxon>Ploima</taxon>
        <taxon>Brachionidae</taxon>
        <taxon>Brachionus</taxon>
    </lineage>
</organism>
<dbReference type="AlphaFoldDB" id="A0A3M7PVY2"/>
<dbReference type="Proteomes" id="UP000276133">
    <property type="component" value="Unassembled WGS sequence"/>
</dbReference>
<sequence>MKLFVIIKEIEKAKKNFRLFPHFAWSIDRKSRLKNQFNSDLFLSHVFNYFANGYSQNNAQDFDNRQIK</sequence>
<evidence type="ECO:0000313" key="2">
    <source>
        <dbReference type="Proteomes" id="UP000276133"/>
    </source>
</evidence>
<evidence type="ECO:0000313" key="1">
    <source>
        <dbReference type="EMBL" id="RNA03316.1"/>
    </source>
</evidence>
<gene>
    <name evidence="1" type="ORF">BpHYR1_041535</name>
</gene>
<comment type="caution">
    <text evidence="1">The sequence shown here is derived from an EMBL/GenBank/DDBJ whole genome shotgun (WGS) entry which is preliminary data.</text>
</comment>
<name>A0A3M7PVY2_BRAPC</name>
<keyword evidence="2" id="KW-1185">Reference proteome</keyword>
<proteinExistence type="predicted"/>
<protein>
    <submittedName>
        <fullName evidence="1">Uncharacterized protein</fullName>
    </submittedName>
</protein>
<dbReference type="EMBL" id="REGN01008544">
    <property type="protein sequence ID" value="RNA03316.1"/>
    <property type="molecule type" value="Genomic_DNA"/>
</dbReference>
<accession>A0A3M7PVY2</accession>
<reference evidence="1 2" key="1">
    <citation type="journal article" date="2018" name="Sci. Rep.">
        <title>Genomic signatures of local adaptation to the degree of environmental predictability in rotifers.</title>
        <authorList>
            <person name="Franch-Gras L."/>
            <person name="Hahn C."/>
            <person name="Garcia-Roger E.M."/>
            <person name="Carmona M.J."/>
            <person name="Serra M."/>
            <person name="Gomez A."/>
        </authorList>
    </citation>
    <scope>NUCLEOTIDE SEQUENCE [LARGE SCALE GENOMIC DNA]</scope>
    <source>
        <strain evidence="1">HYR1</strain>
    </source>
</reference>